<reference evidence="1 2" key="1">
    <citation type="submission" date="2020-04" db="EMBL/GenBank/DDBJ databases">
        <title>Paraburkholderia sp. RP-4-7 isolated from soil.</title>
        <authorList>
            <person name="Dahal R.H."/>
        </authorList>
    </citation>
    <scope>NUCLEOTIDE SEQUENCE [LARGE SCALE GENOMIC DNA]</scope>
    <source>
        <strain evidence="1 2">RP-4-7</strain>
    </source>
</reference>
<sequence>MHPDQTPKVRAHALAHATFIISGDAVVPDFWTEYFGIPPDSTITKGKPFLYPSGKLSTRPGKLGLWAVKSESAVCSDHLTPHLRYLTDRLLLPRAGLRNLVCQDEAKMSFWCYWHNETGDRVPDVPDDIRAMMEEMGGTIEIDEYR</sequence>
<evidence type="ECO:0000313" key="2">
    <source>
        <dbReference type="Proteomes" id="UP000544134"/>
    </source>
</evidence>
<dbReference type="Proteomes" id="UP000544134">
    <property type="component" value="Unassembled WGS sequence"/>
</dbReference>
<keyword evidence="2" id="KW-1185">Reference proteome</keyword>
<protein>
    <submittedName>
        <fullName evidence="1">DUF4279 domain-containing protein</fullName>
    </submittedName>
</protein>
<comment type="caution">
    <text evidence="1">The sequence shown here is derived from an EMBL/GenBank/DDBJ whole genome shotgun (WGS) entry which is preliminary data.</text>
</comment>
<dbReference type="AlphaFoldDB" id="A0A848IK04"/>
<evidence type="ECO:0000313" key="1">
    <source>
        <dbReference type="EMBL" id="NMM01443.1"/>
    </source>
</evidence>
<gene>
    <name evidence="1" type="ORF">HHL24_26315</name>
</gene>
<accession>A0A848IK04</accession>
<name>A0A848IK04_9BURK</name>
<proteinExistence type="predicted"/>
<organism evidence="1 2">
    <name type="scientific">Paraburkholderia polaris</name>
    <dbReference type="NCBI Taxonomy" id="2728848"/>
    <lineage>
        <taxon>Bacteria</taxon>
        <taxon>Pseudomonadati</taxon>
        <taxon>Pseudomonadota</taxon>
        <taxon>Betaproteobacteria</taxon>
        <taxon>Burkholderiales</taxon>
        <taxon>Burkholderiaceae</taxon>
        <taxon>Paraburkholderia</taxon>
    </lineage>
</organism>
<dbReference type="EMBL" id="JABBGJ010000030">
    <property type="protein sequence ID" value="NMM01443.1"/>
    <property type="molecule type" value="Genomic_DNA"/>
</dbReference>